<evidence type="ECO:0000313" key="2">
    <source>
        <dbReference type="EMBL" id="EEK16273.1"/>
    </source>
</evidence>
<gene>
    <name evidence="2" type="primary">batD</name>
    <name evidence="2" type="ORF">PORUE0001_1441</name>
</gene>
<reference evidence="2 3" key="1">
    <citation type="submission" date="2009-04" db="EMBL/GenBank/DDBJ databases">
        <authorList>
            <person name="Sebastian Y."/>
            <person name="Madupu R."/>
            <person name="Durkin A.S."/>
            <person name="Torralba M."/>
            <person name="Methe B."/>
            <person name="Sutton G.G."/>
            <person name="Strausberg R.L."/>
            <person name="Nelson K.E."/>
        </authorList>
    </citation>
    <scope>NUCLEOTIDE SEQUENCE [LARGE SCALE GENOMIC DNA]</scope>
    <source>
        <strain evidence="2 3">60-3</strain>
    </source>
</reference>
<feature type="transmembrane region" description="Helical" evidence="1">
    <location>
        <begin position="453"/>
        <end position="473"/>
    </location>
</feature>
<dbReference type="RefSeq" id="WP_007365880.1">
    <property type="nucleotide sequence ID" value="NZ_ACLR01000183.1"/>
</dbReference>
<name>C2MDE6_9PORP</name>
<organism evidence="2 3">
    <name type="scientific">Porphyromonas uenonis 60-3</name>
    <dbReference type="NCBI Taxonomy" id="596327"/>
    <lineage>
        <taxon>Bacteria</taxon>
        <taxon>Pseudomonadati</taxon>
        <taxon>Bacteroidota</taxon>
        <taxon>Bacteroidia</taxon>
        <taxon>Bacteroidales</taxon>
        <taxon>Porphyromonadaceae</taxon>
        <taxon>Porphyromonas</taxon>
    </lineage>
</organism>
<keyword evidence="1" id="KW-0812">Transmembrane</keyword>
<comment type="caution">
    <text evidence="2">The sequence shown here is derived from an EMBL/GenBank/DDBJ whole genome shotgun (WGS) entry which is preliminary data.</text>
</comment>
<sequence>MLRLRTSIQRTLLTLTWLCAVAFAGLAQLTVIVPPQVAEGETFRLVYRVAGAHELGAFTAPQIASELKVLYGPQLNVLHEMRGGTSKEYTTITYTLQASKAGSYAISAAQLRVGQRSLMALSKRVQVVKAQGLSQQSLASGEALRIADRDMYMRAVVSSQSVYTQQPVLVSLYLYSRYGNLAGVDRKPPEVTDFVTKEIPLQRTTWGTERVGGRLMYKALIWQILAYPQRSGELIIPSFEYEFQVAVNRNVDNEEDLFANKAVATTHKKLHSQPLKLTVRPLPEGAPEGYDQLVGSFQVQGTLSAPDPTYETGRAMTYRLDITGRGNVSLLLAPELGLSDKFEVYEPQLIRDDQEVRNGNTEVHRTYEYTIIPHATGQQTLPAVSLPYFDPATSSYRTATTAPIRIEVAQGSNDVPQVGKAGEAGTNSQRYAPYPYEAPAPMSGWHPWSRAGWAYWLLYLLLIIAGGVAYRIIRSGQRLRADHVAYHKKRSTPMAEQQIQAIRQLVKAGQQTEATTRLYATITQYLQDRYALTTSSLTRQQLASALKQQGVADAEVNVWLTLLSEVELTRYAPLQDGDSLPRWVDQLEQLISQSR</sequence>
<proteinExistence type="predicted"/>
<dbReference type="EMBL" id="ACLR01000183">
    <property type="protein sequence ID" value="EEK16273.1"/>
    <property type="molecule type" value="Genomic_DNA"/>
</dbReference>
<protein>
    <submittedName>
        <fullName evidence="2">BatD protein</fullName>
    </submittedName>
</protein>
<dbReference type="PANTHER" id="PTHR40940">
    <property type="entry name" value="PROTEIN BATD-RELATED"/>
    <property type="match status" value="1"/>
</dbReference>
<dbReference type="InterPro" id="IPR025738">
    <property type="entry name" value="BatD"/>
</dbReference>
<evidence type="ECO:0000256" key="1">
    <source>
        <dbReference type="SAM" id="Phobius"/>
    </source>
</evidence>
<keyword evidence="1" id="KW-1133">Transmembrane helix</keyword>
<dbReference type="OrthoDB" id="2079210at2"/>
<dbReference type="eggNOG" id="COG0457">
    <property type="taxonomic scope" value="Bacteria"/>
</dbReference>
<dbReference type="Proteomes" id="UP000003303">
    <property type="component" value="Unassembled WGS sequence"/>
</dbReference>
<keyword evidence="3" id="KW-1185">Reference proteome</keyword>
<dbReference type="Pfam" id="PF13584">
    <property type="entry name" value="BatD"/>
    <property type="match status" value="2"/>
</dbReference>
<dbReference type="STRING" id="596327.PORUE0001_1441"/>
<evidence type="ECO:0000313" key="3">
    <source>
        <dbReference type="Proteomes" id="UP000003303"/>
    </source>
</evidence>
<keyword evidence="1" id="KW-0472">Membrane</keyword>
<dbReference type="PANTHER" id="PTHR40940:SF2">
    <property type="entry name" value="BATD"/>
    <property type="match status" value="1"/>
</dbReference>
<dbReference type="AlphaFoldDB" id="C2MDE6"/>
<accession>C2MDE6</accession>